<reference evidence="1 2" key="1">
    <citation type="submission" date="2016-11" db="EMBL/GenBank/DDBJ databases">
        <title>Trade-off between light-utilization and light-protection in marine flavobacteria.</title>
        <authorList>
            <person name="Kumagai Y."/>
        </authorList>
    </citation>
    <scope>NUCLEOTIDE SEQUENCE [LARGE SCALE GENOMIC DNA]</scope>
    <source>
        <strain evidence="1 2">NBRC 107741</strain>
    </source>
</reference>
<organism evidence="1 2">
    <name type="scientific">Aureitalea marina</name>
    <dbReference type="NCBI Taxonomy" id="930804"/>
    <lineage>
        <taxon>Bacteria</taxon>
        <taxon>Pseudomonadati</taxon>
        <taxon>Bacteroidota</taxon>
        <taxon>Flavobacteriia</taxon>
        <taxon>Flavobacteriales</taxon>
        <taxon>Flavobacteriaceae</taxon>
        <taxon>Aureitalea</taxon>
    </lineage>
</organism>
<name>A0A2S7KQJ9_9FLAO</name>
<proteinExistence type="predicted"/>
<protein>
    <submittedName>
        <fullName evidence="1">Uncharacterized protein</fullName>
    </submittedName>
</protein>
<keyword evidence="2" id="KW-1185">Reference proteome</keyword>
<evidence type="ECO:0000313" key="1">
    <source>
        <dbReference type="EMBL" id="PQB04902.1"/>
    </source>
</evidence>
<accession>A0A2S7KQJ9</accession>
<comment type="caution">
    <text evidence="1">The sequence shown here is derived from an EMBL/GenBank/DDBJ whole genome shotgun (WGS) entry which is preliminary data.</text>
</comment>
<gene>
    <name evidence="1" type="ORF">BST85_08375</name>
</gene>
<dbReference type="EMBL" id="MQUB01000001">
    <property type="protein sequence ID" value="PQB04902.1"/>
    <property type="molecule type" value="Genomic_DNA"/>
</dbReference>
<dbReference type="AlphaFoldDB" id="A0A2S7KQJ9"/>
<sequence length="242" mass="27665">MAKDRKKFTVGILCPKLLYYRKITAMKRVLGLMIVCALFACQQEEFTVIDEQDQNNEEGLALQLRSLLQNVTSHDGTFDDVVDRSSCFSVNFPYTVMYSGEPYQINSVADLVPFNSNDELVPVYPIEITYANYESTTIEVHEEFLTEITKCEAGILYDQRVTCIDLVYPIRLAIYDATQGSFETVSLDHDKQTFQWLDDFPTNILVNMNYPMEVIWETGTTQLIEDDAALEQVILDAIDLCN</sequence>
<evidence type="ECO:0000313" key="2">
    <source>
        <dbReference type="Proteomes" id="UP000239800"/>
    </source>
</evidence>
<dbReference type="Proteomes" id="UP000239800">
    <property type="component" value="Unassembled WGS sequence"/>
</dbReference>